<proteinExistence type="predicted"/>
<accession>A0ABN3QPQ0</accession>
<reference evidence="2 3" key="1">
    <citation type="journal article" date="2019" name="Int. J. Syst. Evol. Microbiol.">
        <title>The Global Catalogue of Microorganisms (GCM) 10K type strain sequencing project: providing services to taxonomists for standard genome sequencing and annotation.</title>
        <authorList>
            <consortium name="The Broad Institute Genomics Platform"/>
            <consortium name="The Broad Institute Genome Sequencing Center for Infectious Disease"/>
            <person name="Wu L."/>
            <person name="Ma J."/>
        </authorList>
    </citation>
    <scope>NUCLEOTIDE SEQUENCE [LARGE SCALE GENOMIC DNA]</scope>
    <source>
        <strain evidence="2 3">JCM 4524</strain>
    </source>
</reference>
<dbReference type="Proteomes" id="UP001500151">
    <property type="component" value="Unassembled WGS sequence"/>
</dbReference>
<feature type="compositionally biased region" description="Pro residues" evidence="1">
    <location>
        <begin position="47"/>
        <end position="68"/>
    </location>
</feature>
<comment type="caution">
    <text evidence="2">The sequence shown here is derived from an EMBL/GenBank/DDBJ whole genome shotgun (WGS) entry which is preliminary data.</text>
</comment>
<dbReference type="EMBL" id="BAAASJ010000026">
    <property type="protein sequence ID" value="GAA2631281.1"/>
    <property type="molecule type" value="Genomic_DNA"/>
</dbReference>
<gene>
    <name evidence="2" type="ORF">GCM10010307_23640</name>
</gene>
<dbReference type="RefSeq" id="WP_344389592.1">
    <property type="nucleotide sequence ID" value="NZ_BAAASJ010000026.1"/>
</dbReference>
<evidence type="ECO:0000313" key="2">
    <source>
        <dbReference type="EMBL" id="GAA2631281.1"/>
    </source>
</evidence>
<feature type="compositionally biased region" description="Basic and acidic residues" evidence="1">
    <location>
        <begin position="1"/>
        <end position="42"/>
    </location>
</feature>
<protein>
    <submittedName>
        <fullName evidence="2">Uncharacterized protein</fullName>
    </submittedName>
</protein>
<evidence type="ECO:0000313" key="3">
    <source>
        <dbReference type="Proteomes" id="UP001500151"/>
    </source>
</evidence>
<evidence type="ECO:0000256" key="1">
    <source>
        <dbReference type="SAM" id="MobiDB-lite"/>
    </source>
</evidence>
<keyword evidence="3" id="KW-1185">Reference proteome</keyword>
<organism evidence="2 3">
    <name type="scientific">Streptomyces vastus</name>
    <dbReference type="NCBI Taxonomy" id="285451"/>
    <lineage>
        <taxon>Bacteria</taxon>
        <taxon>Bacillati</taxon>
        <taxon>Actinomycetota</taxon>
        <taxon>Actinomycetes</taxon>
        <taxon>Kitasatosporales</taxon>
        <taxon>Streptomycetaceae</taxon>
        <taxon>Streptomyces</taxon>
    </lineage>
</organism>
<feature type="region of interest" description="Disordered" evidence="1">
    <location>
        <begin position="1"/>
        <end position="83"/>
    </location>
</feature>
<name>A0ABN3QPQ0_9ACTN</name>
<sequence>MSTDDDRAAQPREREEAAPPQEHEHDHVHVYVHEQERERESAKTGARPPPDAEPGSPPVRTPPLPVRRPLPRRDAAPVGPALPPALFSMLSAEELAAEAPSAETLRRVRRALRDIPDIG</sequence>